<evidence type="ECO:0000313" key="1">
    <source>
        <dbReference type="EMBL" id="TNN63381.1"/>
    </source>
</evidence>
<name>A0A4Z2HCM9_9TELE</name>
<keyword evidence="2" id="KW-1185">Reference proteome</keyword>
<evidence type="ECO:0000313" key="2">
    <source>
        <dbReference type="Proteomes" id="UP000314294"/>
    </source>
</evidence>
<proteinExistence type="predicted"/>
<comment type="caution">
    <text evidence="1">The sequence shown here is derived from an EMBL/GenBank/DDBJ whole genome shotgun (WGS) entry which is preliminary data.</text>
</comment>
<accession>A0A4Z2HCM9</accession>
<gene>
    <name evidence="1" type="ORF">EYF80_026403</name>
</gene>
<organism evidence="1 2">
    <name type="scientific">Liparis tanakae</name>
    <name type="common">Tanaka's snailfish</name>
    <dbReference type="NCBI Taxonomy" id="230148"/>
    <lineage>
        <taxon>Eukaryota</taxon>
        <taxon>Metazoa</taxon>
        <taxon>Chordata</taxon>
        <taxon>Craniata</taxon>
        <taxon>Vertebrata</taxon>
        <taxon>Euteleostomi</taxon>
        <taxon>Actinopterygii</taxon>
        <taxon>Neopterygii</taxon>
        <taxon>Teleostei</taxon>
        <taxon>Neoteleostei</taxon>
        <taxon>Acanthomorphata</taxon>
        <taxon>Eupercaria</taxon>
        <taxon>Perciformes</taxon>
        <taxon>Cottioidei</taxon>
        <taxon>Cottales</taxon>
        <taxon>Liparidae</taxon>
        <taxon>Liparis</taxon>
    </lineage>
</organism>
<dbReference type="AlphaFoldDB" id="A0A4Z2HCM9"/>
<protein>
    <submittedName>
        <fullName evidence="1">Uncharacterized protein</fullName>
    </submittedName>
</protein>
<dbReference type="Proteomes" id="UP000314294">
    <property type="component" value="Unassembled WGS sequence"/>
</dbReference>
<dbReference type="EMBL" id="SRLO01000274">
    <property type="protein sequence ID" value="TNN63381.1"/>
    <property type="molecule type" value="Genomic_DNA"/>
</dbReference>
<sequence>MNGLFGSFGFPHRKDSQVQFPRWPLDVSSASTLPAAASRLPADSTPVFRMLRPNPCPDAVDVPVAAVFAPWTLLCDNQPAPKALNSPL</sequence>
<reference evidence="1 2" key="1">
    <citation type="submission" date="2019-03" db="EMBL/GenBank/DDBJ databases">
        <title>First draft genome of Liparis tanakae, snailfish: a comprehensive survey of snailfish specific genes.</title>
        <authorList>
            <person name="Kim W."/>
            <person name="Song I."/>
            <person name="Jeong J.-H."/>
            <person name="Kim D."/>
            <person name="Kim S."/>
            <person name="Ryu S."/>
            <person name="Song J.Y."/>
            <person name="Lee S.K."/>
        </authorList>
    </citation>
    <scope>NUCLEOTIDE SEQUENCE [LARGE SCALE GENOMIC DNA]</scope>
    <source>
        <tissue evidence="1">Muscle</tissue>
    </source>
</reference>